<dbReference type="OrthoDB" id="2745718at2759"/>
<sequence>MNIQRRMNNGGMPPEVLSLIFEHLHYLDILRCSLICKWFHDVIAGDPLMRYLITLGKHGLVVGPHDGRPVHERLHFLLDQRARWRELAQCASTCPIVRSTKTLTYTDGVLIQCVERTDKKQGATLFIHYMPATRTNSTVIYSPFHIDFVVAAAAIDPVRGLLVLVQMPTSDDPNIDKKTAINVHLLQVRLGCRFSVNPEARKSVLKLEYDTVVHRNCEVSALRIAGNKLMLCLGGLFLFSSLYIWDWTTGDMLVKRTPNEIFSARGAYSEPYRAHSSLKHLVPGLWFFAEMLSPDMFIMSYYMPTCIPNEETRREEANNGCAFHLVTLMLPEPVDNFEIKPHIIAGPYLPDPDPRTPFSGDPSSRIIVIDLGIRKSSSAPCIIVRQTALIALAERYALRLSRGAGGDPKAMKVPWEEWGPQNTRVLETARSGDFPRAVGAIHGQRGVFTLDKDYEDDHDCTCILDFNLCPSMVAVDLGNPPQESRTRLVTEPSTVCSEYFKEPITPSLPYYETLLGPLDDPEVVCGLDEHRLVHLEPNSDSEGKDDLLVFLV</sequence>
<gene>
    <name evidence="2" type="ORF">EWM64_g6585</name>
</gene>
<dbReference type="AlphaFoldDB" id="A0A4Y9ZRB9"/>
<dbReference type="SUPFAM" id="SSF81383">
    <property type="entry name" value="F-box domain"/>
    <property type="match status" value="1"/>
</dbReference>
<dbReference type="InterPro" id="IPR036047">
    <property type="entry name" value="F-box-like_dom_sf"/>
</dbReference>
<dbReference type="Proteomes" id="UP000298061">
    <property type="component" value="Unassembled WGS sequence"/>
</dbReference>
<evidence type="ECO:0000259" key="1">
    <source>
        <dbReference type="PROSITE" id="PS50181"/>
    </source>
</evidence>
<proteinExistence type="predicted"/>
<dbReference type="SMART" id="SM00256">
    <property type="entry name" value="FBOX"/>
    <property type="match status" value="1"/>
</dbReference>
<dbReference type="Pfam" id="PF12937">
    <property type="entry name" value="F-box-like"/>
    <property type="match status" value="1"/>
</dbReference>
<accession>A0A4Y9ZRB9</accession>
<keyword evidence="3" id="KW-1185">Reference proteome</keyword>
<dbReference type="PROSITE" id="PS50181">
    <property type="entry name" value="FBOX"/>
    <property type="match status" value="1"/>
</dbReference>
<dbReference type="EMBL" id="SFCI01000919">
    <property type="protein sequence ID" value="TFY77426.1"/>
    <property type="molecule type" value="Genomic_DNA"/>
</dbReference>
<protein>
    <recommendedName>
        <fullName evidence="1">F-box domain-containing protein</fullName>
    </recommendedName>
</protein>
<name>A0A4Y9ZRB9_9AGAM</name>
<feature type="domain" description="F-box" evidence="1">
    <location>
        <begin position="6"/>
        <end position="52"/>
    </location>
</feature>
<dbReference type="CDD" id="cd09917">
    <property type="entry name" value="F-box_SF"/>
    <property type="match status" value="1"/>
</dbReference>
<evidence type="ECO:0000313" key="3">
    <source>
        <dbReference type="Proteomes" id="UP000298061"/>
    </source>
</evidence>
<dbReference type="Gene3D" id="1.20.1280.50">
    <property type="match status" value="1"/>
</dbReference>
<dbReference type="InterPro" id="IPR001810">
    <property type="entry name" value="F-box_dom"/>
</dbReference>
<organism evidence="2 3">
    <name type="scientific">Hericium alpestre</name>
    <dbReference type="NCBI Taxonomy" id="135208"/>
    <lineage>
        <taxon>Eukaryota</taxon>
        <taxon>Fungi</taxon>
        <taxon>Dikarya</taxon>
        <taxon>Basidiomycota</taxon>
        <taxon>Agaricomycotina</taxon>
        <taxon>Agaricomycetes</taxon>
        <taxon>Russulales</taxon>
        <taxon>Hericiaceae</taxon>
        <taxon>Hericium</taxon>
    </lineage>
</organism>
<evidence type="ECO:0000313" key="2">
    <source>
        <dbReference type="EMBL" id="TFY77426.1"/>
    </source>
</evidence>
<comment type="caution">
    <text evidence="2">The sequence shown here is derived from an EMBL/GenBank/DDBJ whole genome shotgun (WGS) entry which is preliminary data.</text>
</comment>
<reference evidence="2 3" key="1">
    <citation type="submission" date="2019-02" db="EMBL/GenBank/DDBJ databases">
        <title>Genome sequencing of the rare red list fungi Hericium alpestre (H. flagellum).</title>
        <authorList>
            <person name="Buettner E."/>
            <person name="Kellner H."/>
        </authorList>
    </citation>
    <scope>NUCLEOTIDE SEQUENCE [LARGE SCALE GENOMIC DNA]</scope>
    <source>
        <strain evidence="2 3">DSM 108284</strain>
    </source>
</reference>